<dbReference type="PANTHER" id="PTHR40841:SF2">
    <property type="entry name" value="SIDEROPHORE-DEGRADING ESTERASE (EUROFUNG)"/>
    <property type="match status" value="1"/>
</dbReference>
<protein>
    <submittedName>
        <fullName evidence="4">Putative alpha/beta-Hydrolase</fullName>
    </submittedName>
</protein>
<dbReference type="EMBL" id="FO203527">
    <property type="protein sequence ID" value="CCO61128.1"/>
    <property type="molecule type" value="Genomic_DNA"/>
</dbReference>
<dbReference type="GO" id="GO:0016788">
    <property type="term" value="F:hydrolase activity, acting on ester bonds"/>
    <property type="evidence" value="ECO:0007669"/>
    <property type="project" value="TreeGrafter"/>
</dbReference>
<dbReference type="Pfam" id="PF00756">
    <property type="entry name" value="Esterase"/>
    <property type="match status" value="1"/>
</dbReference>
<dbReference type="InterPro" id="IPR000801">
    <property type="entry name" value="Esterase-like"/>
</dbReference>
<comment type="similarity">
    <text evidence="1">Belongs to the esterase D family.</text>
</comment>
<evidence type="ECO:0000256" key="1">
    <source>
        <dbReference type="ARBA" id="ARBA00005622"/>
    </source>
</evidence>
<gene>
    <name evidence="4" type="ORF">VIBNI_B1371</name>
</gene>
<feature type="signal peptide" evidence="3">
    <location>
        <begin position="1"/>
        <end position="18"/>
    </location>
</feature>
<sequence length="285" mass="32072">MKKWITFLATFWASSLHASGLLQWPEIKSHTLTSTVLEEQRRVWVSLPGNYHNNPDAQYPVIYFTDGSYLIKNIQGAMWALNTRADVPEAILIAIENPDNTRARDLTPTVYTNEFSPPGAVTGQSAHFERFIVEELVPWVNANYRTDGFEVIAGHSLGGLFVVSSLISPAANSVFEGYVAMDPSLWWDNQVMIERVTTAATNIPSNQHMVYISAAWEENIPPEFMDLYISHIGGIDTVSKVIEAQYPLNSTYQIETTESHRSIVYSSLYNGIRAVFQCYPKICVK</sequence>
<dbReference type="InterPro" id="IPR052558">
    <property type="entry name" value="Siderophore_Hydrolase_D"/>
</dbReference>
<dbReference type="PATRIC" id="fig|1260221.3.peg.4976"/>
<feature type="chain" id="PRO_5004650974" evidence="3">
    <location>
        <begin position="19"/>
        <end position="285"/>
    </location>
</feature>
<dbReference type="SUPFAM" id="SSF53474">
    <property type="entry name" value="alpha/beta-Hydrolases"/>
    <property type="match status" value="1"/>
</dbReference>
<dbReference type="PANTHER" id="PTHR40841">
    <property type="entry name" value="SIDEROPHORE TRIACETYLFUSARININE C ESTERASE"/>
    <property type="match status" value="1"/>
</dbReference>
<keyword evidence="2 4" id="KW-0378">Hydrolase</keyword>
<dbReference type="STRING" id="28173.VIBNI_B1371"/>
<reference evidence="4 5" key="1">
    <citation type="journal article" date="2013" name="ISME J.">
        <title>Comparative genomics of pathogenic lineages of Vibrio nigripulchritudo identifies virulence-associated traits.</title>
        <authorList>
            <person name="Goudenege D."/>
            <person name="Labreuche Y."/>
            <person name="Krin E."/>
            <person name="Ansquer D."/>
            <person name="Mangenot S."/>
            <person name="Calteau A."/>
            <person name="Medigue C."/>
            <person name="Mazel D."/>
            <person name="Polz M.F."/>
            <person name="Le Roux F."/>
        </authorList>
    </citation>
    <scope>NUCLEOTIDE SEQUENCE [LARGE SCALE GENOMIC DNA]</scope>
    <source>
        <strain evidence="5">SnF1</strain>
    </source>
</reference>
<name>U4KDQ5_9VIBR</name>
<dbReference type="AlphaFoldDB" id="U4KDQ5"/>
<accession>U4KDQ5</accession>
<dbReference type="RefSeq" id="WP_022561609.1">
    <property type="nucleotide sequence ID" value="NC_022543.1"/>
</dbReference>
<evidence type="ECO:0000256" key="2">
    <source>
        <dbReference type="ARBA" id="ARBA00022801"/>
    </source>
</evidence>
<dbReference type="KEGG" id="vni:VIBNI_B1371"/>
<dbReference type="Gene3D" id="3.40.50.1820">
    <property type="entry name" value="alpha/beta hydrolase"/>
    <property type="match status" value="1"/>
</dbReference>
<dbReference type="InterPro" id="IPR029058">
    <property type="entry name" value="AB_hydrolase_fold"/>
</dbReference>
<evidence type="ECO:0000256" key="3">
    <source>
        <dbReference type="SAM" id="SignalP"/>
    </source>
</evidence>
<dbReference type="eggNOG" id="COG2819">
    <property type="taxonomic scope" value="Bacteria"/>
</dbReference>
<keyword evidence="5" id="KW-1185">Reference proteome</keyword>
<dbReference type="OrthoDB" id="9784036at2"/>
<organism evidence="4 5">
    <name type="scientific">Vibrio nigripulchritudo</name>
    <dbReference type="NCBI Taxonomy" id="28173"/>
    <lineage>
        <taxon>Bacteria</taxon>
        <taxon>Pseudomonadati</taxon>
        <taxon>Pseudomonadota</taxon>
        <taxon>Gammaproteobacteria</taxon>
        <taxon>Vibrionales</taxon>
        <taxon>Vibrionaceae</taxon>
        <taxon>Vibrio</taxon>
    </lineage>
</organism>
<proteinExistence type="inferred from homology"/>
<dbReference type="Proteomes" id="UP000016895">
    <property type="component" value="Chromosome 2"/>
</dbReference>
<evidence type="ECO:0000313" key="5">
    <source>
        <dbReference type="Proteomes" id="UP000016895"/>
    </source>
</evidence>
<keyword evidence="3" id="KW-0732">Signal</keyword>
<evidence type="ECO:0000313" key="4">
    <source>
        <dbReference type="EMBL" id="CCO61128.1"/>
    </source>
</evidence>